<name>A0A9D2KCE2_9BACT</name>
<proteinExistence type="inferred from homology"/>
<keyword evidence="9 16" id="KW-0408">Iron</keyword>
<keyword evidence="3" id="KW-1003">Cell membrane</keyword>
<sequence length="746" mass="82848">MKDTLTIALAGNPNAGKTTIYNALTGARQHIGNYPGVTVEKKESMITYNNQQLKIIDLPGTYSLTAYSVEEVVARNVIINEKPDVVVDIIDSSNLERNLYLAVQLMELRIPLVFVFNMKDMAQEMGIKIDVKSLSNLFCVPIIETVGSKGDGVKTILEEAIKVAKNPEIKYPVITYDKVIEKYVNSVEELIKKYSTNIENYNTRWLAVKLLEGDKDVMQTVPSPIVAEEVKRASVEIDEMLGDSPETAIASARYGFISGACQECVTTTVEARHNMSDAIDSVLVNRVLGIPIFLGLMYLVFQLTFTLGDPFMGWIEQFFGFLGEKASVLITHDLLRSLIVDGIIGGVGGVIVFLPNIIFLFIAIAVLEASGYMARVAFIMDKVMHKIGLHGKSFIPFLIGFGCSVPAIMATRTLDNQRDRILTMLVTPFMSCGARLPIYLLIIPAFFDKNQALVLWVVYLIGIIMAIVVAKILGLTVLKGESAPFVMELPPYRIPTLKGVLMQMWERSWLYLKKAGTIILFVSIVMWALTVFPLFPAEKAAEYENKLPELEQVVETKTAELEKTGYVIMTDENMQQAEEINSKLSNEELLKAEQLMAEIDDANMQIEQINNDLAEAELENSAAGRIGKFIEPVLTPIGFDWKIGTALIGAFAAKEVFVAQMGIVYSLGEAGEDSDALREKLRENYSALTGFAIMVFALLSAPCMATFAIVKRESNSWKWPILQFFGMTAIAYIITFIIYQAGKLFM</sequence>
<dbReference type="InterPro" id="IPR050860">
    <property type="entry name" value="FeoB_GTPase"/>
</dbReference>
<dbReference type="GO" id="GO:0005886">
    <property type="term" value="C:plasma membrane"/>
    <property type="evidence" value="ECO:0007669"/>
    <property type="project" value="UniProtKB-SubCell"/>
</dbReference>
<evidence type="ECO:0000256" key="17">
    <source>
        <dbReference type="SAM" id="Coils"/>
    </source>
</evidence>
<dbReference type="PRINTS" id="PR00326">
    <property type="entry name" value="GTP1OBG"/>
</dbReference>
<evidence type="ECO:0000256" key="9">
    <source>
        <dbReference type="ARBA" id="ARBA00023004"/>
    </source>
</evidence>
<protein>
    <recommendedName>
        <fullName evidence="13 16">Ferrous iron transport protein B</fullName>
    </recommendedName>
</protein>
<comment type="similarity">
    <text evidence="16">Belongs to the TRAFAC class TrmE-Era-EngA-EngB-Septin-like GTPase superfamily. FeoB GTPase (TC 9.A.8) family.</text>
</comment>
<evidence type="ECO:0000259" key="18">
    <source>
        <dbReference type="PROSITE" id="PS51711"/>
    </source>
</evidence>
<keyword evidence="17" id="KW-0175">Coiled coil</keyword>
<dbReference type="GO" id="GO:0046872">
    <property type="term" value="F:metal ion binding"/>
    <property type="evidence" value="ECO:0007669"/>
    <property type="project" value="UniProtKB-KW"/>
</dbReference>
<dbReference type="NCBIfam" id="TIGR00231">
    <property type="entry name" value="small_GTP"/>
    <property type="match status" value="1"/>
</dbReference>
<dbReference type="Pfam" id="PF02421">
    <property type="entry name" value="FeoB_N"/>
    <property type="match status" value="1"/>
</dbReference>
<comment type="caution">
    <text evidence="19">The sequence shown here is derived from an EMBL/GenBank/DDBJ whole genome shotgun (WGS) entry which is preliminary data.</text>
</comment>
<feature type="transmembrane region" description="Helical" evidence="16">
    <location>
        <begin position="454"/>
        <end position="478"/>
    </location>
</feature>
<comment type="function">
    <text evidence="16">Probable transporter of a GTP-driven Fe(2+) uptake system.</text>
</comment>
<dbReference type="Gene3D" id="1.10.287.1770">
    <property type="match status" value="1"/>
</dbReference>
<feature type="transmembrane region" description="Helical" evidence="16">
    <location>
        <begin position="721"/>
        <end position="739"/>
    </location>
</feature>
<dbReference type="Gene3D" id="3.40.50.300">
    <property type="entry name" value="P-loop containing nucleotide triphosphate hydrolases"/>
    <property type="match status" value="1"/>
</dbReference>
<evidence type="ECO:0000256" key="10">
    <source>
        <dbReference type="ARBA" id="ARBA00023065"/>
    </source>
</evidence>
<keyword evidence="4 16" id="KW-0410">Iron transport</keyword>
<dbReference type="InterPro" id="IPR041069">
    <property type="entry name" value="FeoB_Cyto"/>
</dbReference>
<dbReference type="GO" id="GO:0015093">
    <property type="term" value="F:ferrous iron transmembrane transporter activity"/>
    <property type="evidence" value="ECO:0007669"/>
    <property type="project" value="UniProtKB-UniRule"/>
</dbReference>
<keyword evidence="6 16" id="KW-0812">Transmembrane</keyword>
<dbReference type="NCBIfam" id="TIGR00437">
    <property type="entry name" value="feoB"/>
    <property type="match status" value="1"/>
</dbReference>
<feature type="binding site" evidence="15">
    <location>
        <position position="25"/>
    </location>
    <ligand>
        <name>Mg(2+)</name>
        <dbReference type="ChEBI" id="CHEBI:18420"/>
        <label>2</label>
    </ligand>
</feature>
<evidence type="ECO:0000256" key="14">
    <source>
        <dbReference type="PIRSR" id="PIRSR603373-1"/>
    </source>
</evidence>
<dbReference type="InterPro" id="IPR006073">
    <property type="entry name" value="GTP-bd"/>
</dbReference>
<dbReference type="InterPro" id="IPR030389">
    <property type="entry name" value="G_FEOB_dom"/>
</dbReference>
<keyword evidence="7 14" id="KW-0547">Nucleotide-binding</keyword>
<keyword evidence="8 16" id="KW-1133">Transmembrane helix</keyword>
<evidence type="ECO:0000256" key="13">
    <source>
        <dbReference type="NCBIfam" id="TIGR00437"/>
    </source>
</evidence>
<keyword evidence="12 16" id="KW-0472">Membrane</keyword>
<evidence type="ECO:0000256" key="8">
    <source>
        <dbReference type="ARBA" id="ARBA00022989"/>
    </source>
</evidence>
<feature type="transmembrane region" description="Helical" evidence="16">
    <location>
        <begin position="282"/>
        <end position="301"/>
    </location>
</feature>
<dbReference type="AlphaFoldDB" id="A0A9D2KCE2"/>
<feature type="transmembrane region" description="Helical" evidence="16">
    <location>
        <begin position="421"/>
        <end position="442"/>
    </location>
</feature>
<dbReference type="PANTHER" id="PTHR43185">
    <property type="entry name" value="FERROUS IRON TRANSPORT PROTEIN B"/>
    <property type="match status" value="1"/>
</dbReference>
<feature type="domain" description="FeoB-type G" evidence="18">
    <location>
        <begin position="4"/>
        <end position="166"/>
    </location>
</feature>
<keyword evidence="15" id="KW-0479">Metal-binding</keyword>
<feature type="binding site" evidence="14">
    <location>
        <begin position="117"/>
        <end position="120"/>
    </location>
    <ligand>
        <name>GTP</name>
        <dbReference type="ChEBI" id="CHEBI:37565"/>
        <label>1</label>
    </ligand>
</feature>
<keyword evidence="11 14" id="KW-0342">GTP-binding</keyword>
<feature type="binding site" evidence="14">
    <location>
        <begin position="11"/>
        <end position="18"/>
    </location>
    <ligand>
        <name>GTP</name>
        <dbReference type="ChEBI" id="CHEBI:37565"/>
        <label>1</label>
    </ligand>
</feature>
<dbReference type="Pfam" id="PF07664">
    <property type="entry name" value="FeoB_C"/>
    <property type="match status" value="1"/>
</dbReference>
<keyword evidence="5" id="KW-0997">Cell inner membrane</keyword>
<evidence type="ECO:0000256" key="6">
    <source>
        <dbReference type="ARBA" id="ARBA00022692"/>
    </source>
</evidence>
<comment type="subcellular location">
    <subcellularLocation>
        <location evidence="1 16">Cell inner membrane</location>
        <topology evidence="1 16">Multi-pass membrane protein</topology>
    </subcellularLocation>
</comment>
<keyword evidence="10" id="KW-0406">Ion transport</keyword>
<evidence type="ECO:0000256" key="3">
    <source>
        <dbReference type="ARBA" id="ARBA00022475"/>
    </source>
</evidence>
<dbReference type="PANTHER" id="PTHR43185:SF1">
    <property type="entry name" value="FE(2+) TRANSPORTER FEOB"/>
    <property type="match status" value="1"/>
</dbReference>
<dbReference type="InterPro" id="IPR005225">
    <property type="entry name" value="Small_GTP-bd"/>
</dbReference>
<feature type="transmembrane region" description="Helical" evidence="16">
    <location>
        <begin position="343"/>
        <end position="367"/>
    </location>
</feature>
<dbReference type="Pfam" id="PF17910">
    <property type="entry name" value="FeoB_Cyto"/>
    <property type="match status" value="1"/>
</dbReference>
<evidence type="ECO:0000256" key="2">
    <source>
        <dbReference type="ARBA" id="ARBA00022448"/>
    </source>
</evidence>
<reference evidence="19" key="1">
    <citation type="journal article" date="2021" name="PeerJ">
        <title>Extensive microbial diversity within the chicken gut microbiome revealed by metagenomics and culture.</title>
        <authorList>
            <person name="Gilroy R."/>
            <person name="Ravi A."/>
            <person name="Getino M."/>
            <person name="Pursley I."/>
            <person name="Horton D.L."/>
            <person name="Alikhan N.F."/>
            <person name="Baker D."/>
            <person name="Gharbi K."/>
            <person name="Hall N."/>
            <person name="Watson M."/>
            <person name="Adriaenssens E.M."/>
            <person name="Foster-Nyarko E."/>
            <person name="Jarju S."/>
            <person name="Secka A."/>
            <person name="Antonio M."/>
            <person name="Oren A."/>
            <person name="Chaudhuri R.R."/>
            <person name="La Ragione R."/>
            <person name="Hildebrand F."/>
            <person name="Pallen M.J."/>
        </authorList>
    </citation>
    <scope>NUCLEOTIDE SEQUENCE</scope>
    <source>
        <strain evidence="19">ChiW4-1371</strain>
    </source>
</reference>
<dbReference type="SUPFAM" id="SSF52540">
    <property type="entry name" value="P-loop containing nucleoside triphosphate hydrolases"/>
    <property type="match status" value="1"/>
</dbReference>
<evidence type="ECO:0000256" key="12">
    <source>
        <dbReference type="ARBA" id="ARBA00023136"/>
    </source>
</evidence>
<feature type="binding site" evidence="14">
    <location>
        <begin position="57"/>
        <end position="60"/>
    </location>
    <ligand>
        <name>GTP</name>
        <dbReference type="ChEBI" id="CHEBI:37565"/>
        <label>1</label>
    </ligand>
</feature>
<feature type="transmembrane region" description="Helical" evidence="16">
    <location>
        <begin position="687"/>
        <end position="709"/>
    </location>
</feature>
<dbReference type="PROSITE" id="PS51711">
    <property type="entry name" value="G_FEOB"/>
    <property type="match status" value="1"/>
</dbReference>
<dbReference type="FunFam" id="3.40.50.300:FF:000426">
    <property type="entry name" value="Ferrous iron transport protein B"/>
    <property type="match status" value="1"/>
</dbReference>
<accession>A0A9D2KCE2</accession>
<keyword evidence="15" id="KW-0460">Magnesium</keyword>
<evidence type="ECO:0000256" key="16">
    <source>
        <dbReference type="RuleBase" id="RU362098"/>
    </source>
</evidence>
<feature type="binding site" evidence="15">
    <location>
        <position position="22"/>
    </location>
    <ligand>
        <name>Mg(2+)</name>
        <dbReference type="ChEBI" id="CHEBI:18420"/>
        <label>1</label>
    </ligand>
</feature>
<dbReference type="InterPro" id="IPR003373">
    <property type="entry name" value="Fe2_transport_prot-B"/>
</dbReference>
<organism evidence="19 20">
    <name type="scientific">Candidatus Mucispirillum faecigallinarum</name>
    <dbReference type="NCBI Taxonomy" id="2838699"/>
    <lineage>
        <taxon>Bacteria</taxon>
        <taxon>Pseudomonadati</taxon>
        <taxon>Deferribacterota</taxon>
        <taxon>Deferribacteres</taxon>
        <taxon>Deferribacterales</taxon>
        <taxon>Mucispirillaceae</taxon>
        <taxon>Mucispirillum</taxon>
    </lineage>
</organism>
<feature type="coiled-coil region" evidence="17">
    <location>
        <begin position="585"/>
        <end position="626"/>
    </location>
</feature>
<evidence type="ECO:0000256" key="15">
    <source>
        <dbReference type="PIRSR" id="PIRSR603373-2"/>
    </source>
</evidence>
<evidence type="ECO:0000256" key="7">
    <source>
        <dbReference type="ARBA" id="ARBA00022741"/>
    </source>
</evidence>
<keyword evidence="2 16" id="KW-0813">Transport</keyword>
<feature type="transmembrane region" description="Helical" evidence="16">
    <location>
        <begin position="515"/>
        <end position="535"/>
    </location>
</feature>
<dbReference type="Pfam" id="PF07670">
    <property type="entry name" value="Gate"/>
    <property type="match status" value="2"/>
</dbReference>
<evidence type="ECO:0000256" key="1">
    <source>
        <dbReference type="ARBA" id="ARBA00004429"/>
    </source>
</evidence>
<evidence type="ECO:0000256" key="5">
    <source>
        <dbReference type="ARBA" id="ARBA00022519"/>
    </source>
</evidence>
<feature type="transmembrane region" description="Helical" evidence="16">
    <location>
        <begin position="387"/>
        <end position="409"/>
    </location>
</feature>
<feature type="binding site" evidence="15">
    <location>
        <position position="23"/>
    </location>
    <ligand>
        <name>Mg(2+)</name>
        <dbReference type="ChEBI" id="CHEBI:18420"/>
        <label>2</label>
    </ligand>
</feature>
<evidence type="ECO:0000313" key="19">
    <source>
        <dbReference type="EMBL" id="HIZ88943.1"/>
    </source>
</evidence>
<feature type="binding site" evidence="14">
    <location>
        <begin position="36"/>
        <end position="40"/>
    </location>
    <ligand>
        <name>GTP</name>
        <dbReference type="ChEBI" id="CHEBI:37565"/>
        <label>1</label>
    </ligand>
</feature>
<dbReference type="InterPro" id="IPR011640">
    <property type="entry name" value="Fe2_transport_prot_B_C"/>
</dbReference>
<evidence type="ECO:0000256" key="11">
    <source>
        <dbReference type="ARBA" id="ARBA00023134"/>
    </source>
</evidence>
<evidence type="ECO:0000256" key="4">
    <source>
        <dbReference type="ARBA" id="ARBA00022496"/>
    </source>
</evidence>
<dbReference type="InterPro" id="IPR011642">
    <property type="entry name" value="Gate_dom"/>
</dbReference>
<feature type="binding site" evidence="15">
    <location>
        <position position="26"/>
    </location>
    <ligand>
        <name>Mg(2+)</name>
        <dbReference type="ChEBI" id="CHEBI:18420"/>
        <label>2</label>
    </ligand>
</feature>
<gene>
    <name evidence="19" type="primary">feoB</name>
    <name evidence="19" type="ORF">H9804_03275</name>
</gene>
<dbReference type="CDD" id="cd01879">
    <property type="entry name" value="FeoB"/>
    <property type="match status" value="1"/>
</dbReference>
<dbReference type="GO" id="GO:0005525">
    <property type="term" value="F:GTP binding"/>
    <property type="evidence" value="ECO:0007669"/>
    <property type="project" value="UniProtKB-KW"/>
</dbReference>
<reference evidence="19" key="2">
    <citation type="submission" date="2021-04" db="EMBL/GenBank/DDBJ databases">
        <authorList>
            <person name="Gilroy R."/>
        </authorList>
    </citation>
    <scope>NUCLEOTIDE SEQUENCE</scope>
    <source>
        <strain evidence="19">ChiW4-1371</strain>
    </source>
</reference>
<dbReference type="InterPro" id="IPR027417">
    <property type="entry name" value="P-loop_NTPase"/>
</dbReference>
<dbReference type="Proteomes" id="UP000824176">
    <property type="component" value="Unassembled WGS sequence"/>
</dbReference>
<dbReference type="EMBL" id="DXAQ01000049">
    <property type="protein sequence ID" value="HIZ88943.1"/>
    <property type="molecule type" value="Genomic_DNA"/>
</dbReference>
<evidence type="ECO:0000313" key="20">
    <source>
        <dbReference type="Proteomes" id="UP000824176"/>
    </source>
</evidence>